<evidence type="ECO:0000256" key="3">
    <source>
        <dbReference type="ARBA" id="ARBA00022679"/>
    </source>
</evidence>
<dbReference type="STRING" id="1246637.MTBBW1_2030032"/>
<keyword evidence="2" id="KW-0328">Glycosyltransferase</keyword>
<dbReference type="GO" id="GO:0016757">
    <property type="term" value="F:glycosyltransferase activity"/>
    <property type="evidence" value="ECO:0007669"/>
    <property type="project" value="UniProtKB-KW"/>
</dbReference>
<dbReference type="Gene3D" id="3.90.550.10">
    <property type="entry name" value="Spore Coat Polysaccharide Biosynthesis Protein SpsA, Chain A"/>
    <property type="match status" value="1"/>
</dbReference>
<dbReference type="Proteomes" id="UP000191931">
    <property type="component" value="Unassembled WGS sequence"/>
</dbReference>
<evidence type="ECO:0000259" key="4">
    <source>
        <dbReference type="Pfam" id="PF00535"/>
    </source>
</evidence>
<dbReference type="OrthoDB" id="9771846at2"/>
<keyword evidence="6" id="KW-1185">Reference proteome</keyword>
<organism evidence="5 6">
    <name type="scientific">Desulfamplus magnetovallimortis</name>
    <dbReference type="NCBI Taxonomy" id="1246637"/>
    <lineage>
        <taxon>Bacteria</taxon>
        <taxon>Pseudomonadati</taxon>
        <taxon>Thermodesulfobacteriota</taxon>
        <taxon>Desulfobacteria</taxon>
        <taxon>Desulfobacterales</taxon>
        <taxon>Desulfobacteraceae</taxon>
        <taxon>Desulfamplus</taxon>
    </lineage>
</organism>
<dbReference type="SUPFAM" id="SSF53448">
    <property type="entry name" value="Nucleotide-diphospho-sugar transferases"/>
    <property type="match status" value="1"/>
</dbReference>
<dbReference type="Pfam" id="PF00535">
    <property type="entry name" value="Glycos_transf_2"/>
    <property type="match status" value="1"/>
</dbReference>
<protein>
    <recommendedName>
        <fullName evidence="4">Glycosyltransferase 2-like domain-containing protein</fullName>
    </recommendedName>
</protein>
<feature type="domain" description="Glycosyltransferase 2-like" evidence="4">
    <location>
        <begin position="85"/>
        <end position="158"/>
    </location>
</feature>
<sequence length="329" mass="37100">MDLLILIVTFNGAATLHKNLTHLLGMQWLERVFFMVIDNASSDNSADIAHLCLKDNSCNISLKNGDNLSFSSGDAICVGNQTLLLQFPENRGVAAAYNRGILEASVRGIQWMMILDQDTEISGDVVSGLMAAAERLNHKGYRVAGVAPVSVNGFFPEHIYHPYVLGNRGLRMVNLFDYHESVVLIDSTITSGTLYNIKALQDINGFNDAYFIDFVDHECHIRLKKRGWQIWCDRNSEIVHYIGNLQKKIPNGIWVEHSPFRYFFMVRNMLEAHFRLFGLKGGLSFIKMMLGHMLLVLKYAEQPFKIMANSAKGVFAFLREKANAGKGKY</sequence>
<evidence type="ECO:0000313" key="5">
    <source>
        <dbReference type="EMBL" id="SLM29942.1"/>
    </source>
</evidence>
<evidence type="ECO:0000256" key="1">
    <source>
        <dbReference type="ARBA" id="ARBA00006739"/>
    </source>
</evidence>
<dbReference type="RefSeq" id="WP_080807117.1">
    <property type="nucleotide sequence ID" value="NZ_LT828556.1"/>
</dbReference>
<dbReference type="InterPro" id="IPR029044">
    <property type="entry name" value="Nucleotide-diphossugar_trans"/>
</dbReference>
<dbReference type="PANTHER" id="PTHR43179">
    <property type="entry name" value="RHAMNOSYLTRANSFERASE WBBL"/>
    <property type="match status" value="1"/>
</dbReference>
<name>A0A1W1HC11_9BACT</name>
<evidence type="ECO:0000256" key="2">
    <source>
        <dbReference type="ARBA" id="ARBA00022676"/>
    </source>
</evidence>
<evidence type="ECO:0000313" key="6">
    <source>
        <dbReference type="Proteomes" id="UP000191931"/>
    </source>
</evidence>
<keyword evidence="3" id="KW-0808">Transferase</keyword>
<accession>A0A1W1HC11</accession>
<dbReference type="EMBL" id="FWEV01000117">
    <property type="protein sequence ID" value="SLM29942.1"/>
    <property type="molecule type" value="Genomic_DNA"/>
</dbReference>
<dbReference type="AlphaFoldDB" id="A0A1W1HC11"/>
<dbReference type="PANTHER" id="PTHR43179:SF12">
    <property type="entry name" value="GALACTOFURANOSYLTRANSFERASE GLFT2"/>
    <property type="match status" value="1"/>
</dbReference>
<reference evidence="5 6" key="1">
    <citation type="submission" date="2017-03" db="EMBL/GenBank/DDBJ databases">
        <authorList>
            <person name="Afonso C.L."/>
            <person name="Miller P.J."/>
            <person name="Scott M.A."/>
            <person name="Spackman E."/>
            <person name="Goraichik I."/>
            <person name="Dimitrov K.M."/>
            <person name="Suarez D.L."/>
            <person name="Swayne D.E."/>
        </authorList>
    </citation>
    <scope>NUCLEOTIDE SEQUENCE [LARGE SCALE GENOMIC DNA]</scope>
    <source>
        <strain evidence="5">PRJEB14757</strain>
    </source>
</reference>
<proteinExistence type="inferred from homology"/>
<dbReference type="InterPro" id="IPR001173">
    <property type="entry name" value="Glyco_trans_2-like"/>
</dbReference>
<comment type="similarity">
    <text evidence="1">Belongs to the glycosyltransferase 2 family.</text>
</comment>
<gene>
    <name evidence="5" type="ORF">MTBBW1_2030032</name>
</gene>